<sequence length="154" mass="17166">MNEGNRMEDGDNVWVDSGVPIQRGVQRIQRTSKLPVKRKMDSLPAPIRVPFYESSIDERTNSDGFGDIFIELPPLNNSLNVPNVEDSSQFYEGIQFEQIVDGLDGYDLNESDDMNGSDEELHDCSSYTEEGSDRDDVQGTTNGEDIGEVLNGMP</sequence>
<dbReference type="Proteomes" id="UP001152484">
    <property type="component" value="Unassembled WGS sequence"/>
</dbReference>
<comment type="caution">
    <text evidence="2">The sequence shown here is derived from an EMBL/GenBank/DDBJ whole genome shotgun (WGS) entry which is preliminary data.</text>
</comment>
<keyword evidence="3" id="KW-1185">Reference proteome</keyword>
<feature type="compositionally biased region" description="Acidic residues" evidence="1">
    <location>
        <begin position="107"/>
        <end position="121"/>
    </location>
</feature>
<dbReference type="EMBL" id="CAMAPE010000032">
    <property type="protein sequence ID" value="CAH9094934.1"/>
    <property type="molecule type" value="Genomic_DNA"/>
</dbReference>
<gene>
    <name evidence="2" type="ORF">CEURO_LOCUS12944</name>
</gene>
<reference evidence="2" key="1">
    <citation type="submission" date="2022-07" db="EMBL/GenBank/DDBJ databases">
        <authorList>
            <person name="Macas J."/>
            <person name="Novak P."/>
            <person name="Neumann P."/>
        </authorList>
    </citation>
    <scope>NUCLEOTIDE SEQUENCE</scope>
</reference>
<feature type="region of interest" description="Disordered" evidence="1">
    <location>
        <begin position="105"/>
        <end position="154"/>
    </location>
</feature>
<organism evidence="2 3">
    <name type="scientific">Cuscuta europaea</name>
    <name type="common">European dodder</name>
    <dbReference type="NCBI Taxonomy" id="41803"/>
    <lineage>
        <taxon>Eukaryota</taxon>
        <taxon>Viridiplantae</taxon>
        <taxon>Streptophyta</taxon>
        <taxon>Embryophyta</taxon>
        <taxon>Tracheophyta</taxon>
        <taxon>Spermatophyta</taxon>
        <taxon>Magnoliopsida</taxon>
        <taxon>eudicotyledons</taxon>
        <taxon>Gunneridae</taxon>
        <taxon>Pentapetalae</taxon>
        <taxon>asterids</taxon>
        <taxon>lamiids</taxon>
        <taxon>Solanales</taxon>
        <taxon>Convolvulaceae</taxon>
        <taxon>Cuscuteae</taxon>
        <taxon>Cuscuta</taxon>
        <taxon>Cuscuta subgen. Cuscuta</taxon>
    </lineage>
</organism>
<name>A0A9P1ECU1_CUSEU</name>
<proteinExistence type="predicted"/>
<evidence type="ECO:0000313" key="3">
    <source>
        <dbReference type="Proteomes" id="UP001152484"/>
    </source>
</evidence>
<dbReference type="AlphaFoldDB" id="A0A9P1ECU1"/>
<evidence type="ECO:0000256" key="1">
    <source>
        <dbReference type="SAM" id="MobiDB-lite"/>
    </source>
</evidence>
<evidence type="ECO:0000313" key="2">
    <source>
        <dbReference type="EMBL" id="CAH9094934.1"/>
    </source>
</evidence>
<accession>A0A9P1ECU1</accession>
<protein>
    <submittedName>
        <fullName evidence="2">Uncharacterized protein</fullName>
    </submittedName>
</protein>